<dbReference type="NCBIfam" id="NF038032">
    <property type="entry name" value="CehA_McbA_metalo"/>
    <property type="match status" value="1"/>
</dbReference>
<reference evidence="3" key="1">
    <citation type="submission" date="2022-10" db="EMBL/GenBank/DDBJ databases">
        <authorList>
            <person name="Chen Y."/>
            <person name="Dougan E. K."/>
            <person name="Chan C."/>
            <person name="Rhodes N."/>
            <person name="Thang M."/>
        </authorList>
    </citation>
    <scope>NUCLEOTIDE SEQUENCE</scope>
</reference>
<organism evidence="3">
    <name type="scientific">Cladocopium goreaui</name>
    <dbReference type="NCBI Taxonomy" id="2562237"/>
    <lineage>
        <taxon>Eukaryota</taxon>
        <taxon>Sar</taxon>
        <taxon>Alveolata</taxon>
        <taxon>Dinophyceae</taxon>
        <taxon>Suessiales</taxon>
        <taxon>Symbiodiniaceae</taxon>
        <taxon>Cladocopium</taxon>
    </lineage>
</organism>
<dbReference type="OrthoDB" id="7881616at2759"/>
<dbReference type="Gene3D" id="3.30.1370.60">
    <property type="entry name" value="Hypothetical oxidoreductase yiak, domain 2"/>
    <property type="match status" value="1"/>
</dbReference>
<dbReference type="InterPro" id="IPR043143">
    <property type="entry name" value="Mal/L-sulf/L-lact_DH-like_NADP"/>
</dbReference>
<comment type="caution">
    <text evidence="3">The sequence shown here is derived from an EMBL/GenBank/DDBJ whole genome shotgun (WGS) entry which is preliminary data.</text>
</comment>
<evidence type="ECO:0000256" key="1">
    <source>
        <dbReference type="ARBA" id="ARBA00006056"/>
    </source>
</evidence>
<dbReference type="EMBL" id="CAMXCT030000001">
    <property type="protein sequence ID" value="CAL4759119.1"/>
    <property type="molecule type" value="Genomic_DNA"/>
</dbReference>
<keyword evidence="5" id="KW-1185">Reference proteome</keyword>
<name>A0A9P1BEC7_9DINO</name>
<dbReference type="EMBL" id="CAMXCT010000001">
    <property type="protein sequence ID" value="CAI3971807.1"/>
    <property type="molecule type" value="Genomic_DNA"/>
</dbReference>
<dbReference type="InterPro" id="IPR003767">
    <property type="entry name" value="Malate/L-lactate_DH-like"/>
</dbReference>
<dbReference type="AlphaFoldDB" id="A0A9P1BEC7"/>
<keyword evidence="2" id="KW-0560">Oxidoreductase</keyword>
<dbReference type="Proteomes" id="UP001152797">
    <property type="component" value="Unassembled WGS sequence"/>
</dbReference>
<comment type="similarity">
    <text evidence="1">Belongs to the LDH2/MDH2 oxidoreductase family.</text>
</comment>
<gene>
    <name evidence="3" type="ORF">C1SCF055_LOCUS397</name>
</gene>
<dbReference type="Pfam" id="PF02615">
    <property type="entry name" value="Ldh_2"/>
    <property type="match status" value="1"/>
</dbReference>
<dbReference type="Gene3D" id="1.10.1530.10">
    <property type="match status" value="1"/>
</dbReference>
<evidence type="ECO:0000256" key="2">
    <source>
        <dbReference type="ARBA" id="ARBA00023002"/>
    </source>
</evidence>
<evidence type="ECO:0000313" key="3">
    <source>
        <dbReference type="EMBL" id="CAI3971807.1"/>
    </source>
</evidence>
<dbReference type="SUPFAM" id="SSF89733">
    <property type="entry name" value="L-sulfolactate dehydrogenase-like"/>
    <property type="match status" value="1"/>
</dbReference>
<dbReference type="InterPro" id="IPR043144">
    <property type="entry name" value="Mal/L-sulf/L-lact_DH-like_ah"/>
</dbReference>
<dbReference type="PANTHER" id="PTHR11091:SF0">
    <property type="entry name" value="MALATE DEHYDROGENASE"/>
    <property type="match status" value="1"/>
</dbReference>
<reference evidence="4 5" key="2">
    <citation type="submission" date="2024-05" db="EMBL/GenBank/DDBJ databases">
        <authorList>
            <person name="Chen Y."/>
            <person name="Shah S."/>
            <person name="Dougan E. K."/>
            <person name="Thang M."/>
            <person name="Chan C."/>
        </authorList>
    </citation>
    <scope>NUCLEOTIDE SEQUENCE [LARGE SCALE GENOMIC DNA]</scope>
</reference>
<dbReference type="GO" id="GO:0016491">
    <property type="term" value="F:oxidoreductase activity"/>
    <property type="evidence" value="ECO:0007669"/>
    <property type="project" value="UniProtKB-KW"/>
</dbReference>
<evidence type="ECO:0000313" key="5">
    <source>
        <dbReference type="Proteomes" id="UP001152797"/>
    </source>
</evidence>
<sequence>MPTIASADLLDFATRLLAASEVPQEEAAVVAESLVGANLRGHDSHGVMRIPFYLDGLKKGETTAAAELTITKQTETTIVADGNWGFGQTLMHDLTGRLIAMAKEHGTGVGTLIHSSHVGRLGEYCERAAEAGLVSMMMVNTHGSTRRVAPPGGKAPRLGTNPIAFGVPADDGPLIVDFGTCATAEGKVRVKRIGGELCPDGWLLDSEGKPTNDPHSLYGDPPGTILPMGGNQAYKGFGLAMMVEIFSGALSGGICAREVPVNQLGNCVFMMVIDPDHLGGAQHFADQVASLVGFVRGCPKIEGVEEILLPGDPERRVLEQRTANGVPFDDGNWQQLVDLAAKLGVEPPVSKGDPRMRFRWSTNAMRAILPLILVTLASPATAEDALPLVGGVEWQPLKAQVQRVVQTLDYLGAPLTEEQQQAFDAASEMTDGAEASRAVQRVLDPLCLAAVNINPESRVKAAPGPAPKALVQQGWTVFLVKVHNEAGVTAALQCTSPNAAPLVKPSTAAAEPEVSIKPSEVGDRWLDVSMYGKQPLNEKLSGLELEYRVIELYSRDVGRREAKLVFDAGQGTQDLGFRSELNLLFQCEPAVEVVLEVLDDDGQPTTGQFVFRDEHNRVYPSMARRLAPDFFFHEQIYRHSGESVMLPPGKYEVTFTRGPEYRIEKRTIEVPDSVSHREKFQLQRWIKLTDAGWYSGDHHVHAAGCKHYESPTEGVQPVDMMRHILGEDLNVGCVLSWGPCWYYQKQYFEGRVNRLSTDRYLMRYDVEVSGFPSSHAGHLCLLRLTDDDYPGTIRIEEWPSWDLPVLRWGKEQGGVVGFSHSGWGLKVDATELPTFDMPPFDGIGANEYIVDVTHGVCDFISAVDTPFVWELNIWYHTLNCGYTARISGETDFPCIYGERVGLGRAYVKLDDDEPLNYDNWVRGIRDGRSYCTDGLCHLYDFTVDGLGVGEPGADGQASVLAARSGKPLKIRVQAAALLADEPREDIRSRPLDHQPYWHIERARIGDSNKVPVDLVINGETVATQELVADGQVRELEFEVTPEQSSWIALRVFPSCHTNPVFVELDGKPIRASKRSAQWCLDAVDVCWKEKSPKIRESELPAAEAAYESARKAYRKILDESQAD</sequence>
<dbReference type="PANTHER" id="PTHR11091">
    <property type="entry name" value="OXIDOREDUCTASE-RELATED"/>
    <property type="match status" value="1"/>
</dbReference>
<dbReference type="EMBL" id="CAMXCT020000001">
    <property type="protein sequence ID" value="CAL1125182.1"/>
    <property type="molecule type" value="Genomic_DNA"/>
</dbReference>
<protein>
    <submittedName>
        <fullName evidence="4">Hydroxycarboxylate dehydrogenase B (2-oxoglutarate reductase) (Hydroxyphenylpyruvate reductase) (Phenylpyruvate reductase)</fullName>
    </submittedName>
</protein>
<proteinExistence type="inferred from homology"/>
<dbReference type="InterPro" id="IPR036111">
    <property type="entry name" value="Mal/L-sulfo/L-lacto_DH-like_sf"/>
</dbReference>
<evidence type="ECO:0000313" key="4">
    <source>
        <dbReference type="EMBL" id="CAL4759119.1"/>
    </source>
</evidence>
<accession>A0A9P1BEC7</accession>